<accession>A0A1H4G9N3</accession>
<dbReference type="Proteomes" id="UP000198951">
    <property type="component" value="Unassembled WGS sequence"/>
</dbReference>
<dbReference type="EMBL" id="FNRD01000019">
    <property type="protein sequence ID" value="SEB06325.1"/>
    <property type="molecule type" value="Genomic_DNA"/>
</dbReference>
<dbReference type="RefSeq" id="WP_091093820.1">
    <property type="nucleotide sequence ID" value="NZ_FNRD01000019.1"/>
</dbReference>
<keyword evidence="2" id="KW-1185">Reference proteome</keyword>
<reference evidence="2" key="1">
    <citation type="submission" date="2016-10" db="EMBL/GenBank/DDBJ databases">
        <authorList>
            <person name="Varghese N."/>
            <person name="Submissions S."/>
        </authorList>
    </citation>
    <scope>NUCLEOTIDE SEQUENCE [LARGE SCALE GENOMIC DNA]</scope>
    <source>
        <strain evidence="2">DSM 22376</strain>
    </source>
</reference>
<proteinExistence type="predicted"/>
<name>A0A1H4G9N3_9FLAO</name>
<dbReference type="OrthoDB" id="1341754at2"/>
<sequence length="188" mass="21554">MNQASFSIRKSKLEAELKKKSRILGKISEWNKNTVIELTITDGLLTLVIPGSRIELPCLTKSTAKATISFFYFKKIIQTWNDLKIECIIMDSTIKIGVTSFKAQSTFFESDRILRSINLPMNYSGYHLLQLENRGFTAEEIDFNGLEFELYQAKKSLKASIRKTTELLQIYGVTAVEIEELLNNKIRM</sequence>
<protein>
    <submittedName>
        <fullName evidence="1">Uncharacterized protein</fullName>
    </submittedName>
</protein>
<organism evidence="1 2">
    <name type="scientific">Flavobacterium gillisiae</name>
    <dbReference type="NCBI Taxonomy" id="150146"/>
    <lineage>
        <taxon>Bacteria</taxon>
        <taxon>Pseudomonadati</taxon>
        <taxon>Bacteroidota</taxon>
        <taxon>Flavobacteriia</taxon>
        <taxon>Flavobacteriales</taxon>
        <taxon>Flavobacteriaceae</taxon>
        <taxon>Flavobacterium</taxon>
    </lineage>
</organism>
<dbReference type="AlphaFoldDB" id="A0A1H4G9N3"/>
<evidence type="ECO:0000313" key="2">
    <source>
        <dbReference type="Proteomes" id="UP000198951"/>
    </source>
</evidence>
<evidence type="ECO:0000313" key="1">
    <source>
        <dbReference type="EMBL" id="SEB06325.1"/>
    </source>
</evidence>
<gene>
    <name evidence="1" type="ORF">SAMN05443667_1191</name>
</gene>